<sequence>MKFQAIILLISPALAASRPAASAPDAVTNSTTESPMSLQDQCTLACDPSDVACRANCNGVPNPSGADIQKHSDCSAACSKEYANNADGLKSCNIKCSPLFTPTATSAKPSPTSNRVNSTNSTNSPNAPSGSDAKLSYHSSFFISALALIPFLASYL</sequence>
<evidence type="ECO:0000313" key="2">
    <source>
        <dbReference type="Proteomes" id="UP001165960"/>
    </source>
</evidence>
<comment type="caution">
    <text evidence="1">The sequence shown here is derived from an EMBL/GenBank/DDBJ whole genome shotgun (WGS) entry which is preliminary data.</text>
</comment>
<accession>A0ACC2RXW1</accession>
<dbReference type="Proteomes" id="UP001165960">
    <property type="component" value="Unassembled WGS sequence"/>
</dbReference>
<dbReference type="EMBL" id="QTSX02006419">
    <property type="protein sequence ID" value="KAJ9054939.1"/>
    <property type="molecule type" value="Genomic_DNA"/>
</dbReference>
<name>A0ACC2RXW1_9FUNG</name>
<keyword evidence="2" id="KW-1185">Reference proteome</keyword>
<evidence type="ECO:0000313" key="1">
    <source>
        <dbReference type="EMBL" id="KAJ9054939.1"/>
    </source>
</evidence>
<organism evidence="1 2">
    <name type="scientific">Entomophthora muscae</name>
    <dbReference type="NCBI Taxonomy" id="34485"/>
    <lineage>
        <taxon>Eukaryota</taxon>
        <taxon>Fungi</taxon>
        <taxon>Fungi incertae sedis</taxon>
        <taxon>Zoopagomycota</taxon>
        <taxon>Entomophthoromycotina</taxon>
        <taxon>Entomophthoromycetes</taxon>
        <taxon>Entomophthorales</taxon>
        <taxon>Entomophthoraceae</taxon>
        <taxon>Entomophthora</taxon>
    </lineage>
</organism>
<proteinExistence type="predicted"/>
<reference evidence="1" key="1">
    <citation type="submission" date="2022-04" db="EMBL/GenBank/DDBJ databases">
        <title>Genome of the entomopathogenic fungus Entomophthora muscae.</title>
        <authorList>
            <person name="Elya C."/>
            <person name="Lovett B.R."/>
            <person name="Lee E."/>
            <person name="Macias A.M."/>
            <person name="Hajek A.E."/>
            <person name="De Bivort B.L."/>
            <person name="Kasson M.T."/>
            <person name="De Fine Licht H.H."/>
            <person name="Stajich J.E."/>
        </authorList>
    </citation>
    <scope>NUCLEOTIDE SEQUENCE</scope>
    <source>
        <strain evidence="1">Berkeley</strain>
    </source>
</reference>
<gene>
    <name evidence="1" type="ORF">DSO57_1009357</name>
</gene>
<protein>
    <submittedName>
        <fullName evidence="1">Uncharacterized protein</fullName>
    </submittedName>
</protein>